<dbReference type="AlphaFoldDB" id="A0AAE1RFL7"/>
<protein>
    <submittedName>
        <fullName evidence="1">Uncharacterized protein</fullName>
    </submittedName>
</protein>
<dbReference type="EMBL" id="JAVYJV010000016">
    <property type="protein sequence ID" value="KAK4351335.1"/>
    <property type="molecule type" value="Genomic_DNA"/>
</dbReference>
<reference evidence="1" key="1">
    <citation type="submission" date="2023-12" db="EMBL/GenBank/DDBJ databases">
        <title>Genome assembly of Anisodus tanguticus.</title>
        <authorList>
            <person name="Wang Y.-J."/>
        </authorList>
    </citation>
    <scope>NUCLEOTIDE SEQUENCE</scope>
    <source>
        <strain evidence="1">KB-2021</strain>
        <tissue evidence="1">Leaf</tissue>
    </source>
</reference>
<keyword evidence="2" id="KW-1185">Reference proteome</keyword>
<sequence>MNLDAQDAQINLKVKGRYEMRDEQSPDEVEIEYGIKIMICCIRLVDLWDYTGYVVVAICGLRLDFIPIDGRRLRAEQSPHDLEIKYGDKNNVIMH</sequence>
<evidence type="ECO:0000313" key="1">
    <source>
        <dbReference type="EMBL" id="KAK4351335.1"/>
    </source>
</evidence>
<comment type="caution">
    <text evidence="1">The sequence shown here is derived from an EMBL/GenBank/DDBJ whole genome shotgun (WGS) entry which is preliminary data.</text>
</comment>
<gene>
    <name evidence="1" type="ORF">RND71_030648</name>
</gene>
<proteinExistence type="predicted"/>
<evidence type="ECO:0000313" key="2">
    <source>
        <dbReference type="Proteomes" id="UP001291623"/>
    </source>
</evidence>
<accession>A0AAE1RFL7</accession>
<dbReference type="Proteomes" id="UP001291623">
    <property type="component" value="Unassembled WGS sequence"/>
</dbReference>
<organism evidence="1 2">
    <name type="scientific">Anisodus tanguticus</name>
    <dbReference type="NCBI Taxonomy" id="243964"/>
    <lineage>
        <taxon>Eukaryota</taxon>
        <taxon>Viridiplantae</taxon>
        <taxon>Streptophyta</taxon>
        <taxon>Embryophyta</taxon>
        <taxon>Tracheophyta</taxon>
        <taxon>Spermatophyta</taxon>
        <taxon>Magnoliopsida</taxon>
        <taxon>eudicotyledons</taxon>
        <taxon>Gunneridae</taxon>
        <taxon>Pentapetalae</taxon>
        <taxon>asterids</taxon>
        <taxon>lamiids</taxon>
        <taxon>Solanales</taxon>
        <taxon>Solanaceae</taxon>
        <taxon>Solanoideae</taxon>
        <taxon>Hyoscyameae</taxon>
        <taxon>Anisodus</taxon>
    </lineage>
</organism>
<name>A0AAE1RFL7_9SOLA</name>